<dbReference type="SUPFAM" id="SSF56935">
    <property type="entry name" value="Porins"/>
    <property type="match status" value="1"/>
</dbReference>
<comment type="caution">
    <text evidence="3">The sequence shown here is derived from an EMBL/GenBank/DDBJ whole genome shotgun (WGS) entry which is preliminary data.</text>
</comment>
<dbReference type="EMBL" id="JBHDIY010000002">
    <property type="protein sequence ID" value="MFL4469634.1"/>
    <property type="molecule type" value="Genomic_DNA"/>
</dbReference>
<evidence type="ECO:0000256" key="1">
    <source>
        <dbReference type="SAM" id="SignalP"/>
    </source>
</evidence>
<reference evidence="3 4" key="1">
    <citation type="submission" date="2024-08" db="EMBL/GenBank/DDBJ databases">
        <title>Tateyamaria sp. nov., isolated from marine algae.</title>
        <authorList>
            <person name="Choi B.J."/>
            <person name="Kim J.M."/>
            <person name="Lee J.K."/>
            <person name="Choi D.G."/>
            <person name="Bayburt H."/>
            <person name="Baek J.H."/>
            <person name="Han D.M."/>
            <person name="Jeon C.O."/>
        </authorList>
    </citation>
    <scope>NUCLEOTIDE SEQUENCE [LARGE SCALE GENOMIC DNA]</scope>
    <source>
        <strain evidence="3 4">KMU-156</strain>
    </source>
</reference>
<keyword evidence="1" id="KW-0732">Signal</keyword>
<name>A0ABW8USB2_9RHOB</name>
<feature type="signal peptide" evidence="1">
    <location>
        <begin position="1"/>
        <end position="20"/>
    </location>
</feature>
<feature type="chain" id="PRO_5047464410" evidence="1">
    <location>
        <begin position="21"/>
        <end position="322"/>
    </location>
</feature>
<organism evidence="3 4">
    <name type="scientific">Tateyamaria armeniaca</name>
    <dbReference type="NCBI Taxonomy" id="2518930"/>
    <lineage>
        <taxon>Bacteria</taxon>
        <taxon>Pseudomonadati</taxon>
        <taxon>Pseudomonadota</taxon>
        <taxon>Alphaproteobacteria</taxon>
        <taxon>Rhodobacterales</taxon>
        <taxon>Roseobacteraceae</taxon>
        <taxon>Tateyamaria</taxon>
    </lineage>
</organism>
<sequence>MKKVLFATTALVATAGMAAAEVSFGGFGRFGLYHQENATGNDETRIEQRFRLTITGQTTSDNGLEFEGRIRFQTDENGSGASSVAKSSAAGFAVSTGGFRLDVGSVSNVIDSGDVVNYFGYGVGLTSFAEQSSEFSNTAVGFGTKGSDLDTVAPTVKLRYTVGDFTVSASVTDDADTIAVDPATNVLTTTTGNSSYQIGAGYSFGNYAVGAVFGSTENTGPGGSDNDEWLLGFTGDIGALAFAIIVGDSDAQSDVSYGFSVKYDVGAATEIRFVFSDSGAPGNSDTIALGFRHSLGGGVSLQGGIGDDQGTTKADLGVIFNF</sequence>
<gene>
    <name evidence="3" type="ORF">ACERZ8_07050</name>
</gene>
<accession>A0ABW8USB2</accession>
<dbReference type="InterPro" id="IPR033900">
    <property type="entry name" value="Gram_neg_porin_domain"/>
</dbReference>
<evidence type="ECO:0000259" key="2">
    <source>
        <dbReference type="Pfam" id="PF13609"/>
    </source>
</evidence>
<evidence type="ECO:0000313" key="4">
    <source>
        <dbReference type="Proteomes" id="UP001627408"/>
    </source>
</evidence>
<protein>
    <submittedName>
        <fullName evidence="3">Porin</fullName>
    </submittedName>
</protein>
<dbReference type="Pfam" id="PF13609">
    <property type="entry name" value="Porin_4"/>
    <property type="match status" value="1"/>
</dbReference>
<dbReference type="Proteomes" id="UP001627408">
    <property type="component" value="Unassembled WGS sequence"/>
</dbReference>
<keyword evidence="4" id="KW-1185">Reference proteome</keyword>
<dbReference type="InterPro" id="IPR023614">
    <property type="entry name" value="Porin_dom_sf"/>
</dbReference>
<dbReference type="Gene3D" id="2.40.160.10">
    <property type="entry name" value="Porin"/>
    <property type="match status" value="1"/>
</dbReference>
<evidence type="ECO:0000313" key="3">
    <source>
        <dbReference type="EMBL" id="MFL4469634.1"/>
    </source>
</evidence>
<feature type="domain" description="Porin" evidence="2">
    <location>
        <begin position="7"/>
        <end position="310"/>
    </location>
</feature>
<dbReference type="RefSeq" id="WP_407591507.1">
    <property type="nucleotide sequence ID" value="NZ_JBHDIY010000002.1"/>
</dbReference>
<proteinExistence type="predicted"/>